<feature type="region of interest" description="Disordered" evidence="1">
    <location>
        <begin position="258"/>
        <end position="279"/>
    </location>
</feature>
<proteinExistence type="predicted"/>
<evidence type="ECO:0000313" key="3">
    <source>
        <dbReference type="EMBL" id="WUS61142.1"/>
    </source>
</evidence>
<name>A0ABZ1WJU2_9ACTN</name>
<dbReference type="EMBL" id="CP108482">
    <property type="protein sequence ID" value="WUS61142.1"/>
    <property type="molecule type" value="Genomic_DNA"/>
</dbReference>
<gene>
    <name evidence="3" type="ORF">OG469_40020</name>
</gene>
<evidence type="ECO:0000259" key="2">
    <source>
        <dbReference type="Pfam" id="PF19922"/>
    </source>
</evidence>
<dbReference type="InterPro" id="IPR045547">
    <property type="entry name" value="bpX6"/>
</dbReference>
<evidence type="ECO:0000313" key="4">
    <source>
        <dbReference type="Proteomes" id="UP001432014"/>
    </source>
</evidence>
<dbReference type="RefSeq" id="WP_329611802.1">
    <property type="nucleotide sequence ID" value="NZ_CP108482.1"/>
</dbReference>
<dbReference type="Proteomes" id="UP001432014">
    <property type="component" value="Chromosome"/>
</dbReference>
<dbReference type="SUPFAM" id="SSF69322">
    <property type="entry name" value="Tricorn protease domain 2"/>
    <property type="match status" value="1"/>
</dbReference>
<sequence>MNATPAAASGATLAAGFVLDVPVIGAAEAAGRVLAHWREGAELRELPDGRWLLVLAEPVLARADRAPGLPLRRAGNGALLAFGTHLASGSPAEPGHLVHPVGGRTLTHRVSGLALLDPAGWLDLTGLTLHRPRPLGPADGGTAEAVLEALPPRPQPDLRTAAGIGPRSERAHRLTEDVPVGAAGRWSSRWPGGFVALSRQAARGLAALRPAATLLLGLAGLLGLLGLLRLLGDHGPNPLVLIVAIAVGLSAARRRTNAATGAARTPGAGGRPAPAAGRRPRRPLLADLLARLTMRSPAGRLVAGRHARYLRELTRAFEQRRWEDALRDAVRVAGDTPGTQRPWLSLTLPRRYAGELRATPEAAGPGGASPLSAPTVHQHLSALYRGAAEALERDGRVDEAAFVLADLLNQPAEAVALLDRHGRTAQAAELAEGRELAADLVVRLWWRAGEHERAIRTAHRRGAFAAAVDRLTADHPLEARDLRLAWARHCREAGDRLGAVEAVWPDEALRPTVAADLRDAVALGGPARGRALPHLLTLGAGESTKGLALAVLAGDGDPWHTGRSALALALADLPAADPAADRELATAAARAAVRDGGFGDSPGGRTGTVLFDRLTRRADPLAVADLPRPRERGRAAGSTPVHTAPDRPGTLPVLDAALLGSGSVLVACGHAGVRLLAADGRTRARWDVPADRLVLADHGGSALLVAGYGRVREVARLDLATRAVRPWATLPAAHFVPSFDGRHLITADQEGISVLDTLTPRPSVVWRELDDGQRLVGRIARTAGGCAAVVVSTLPDGSPLTELWRWDLPGWELRSRRRLDDAVADPAASAVLAAGGLLTAALPDGSGAEPARTTTLRRTTESGRPAPELTVEGVAPGGPTGDGDHWALTVPHPDGSGLLVHTGSGPAAAPSATVAFPHADPSAVGIRRHGDALTLWHRSGRVLATSADGSAVLAALRVTAD</sequence>
<organism evidence="3 4">
    <name type="scientific">Kitasatospora herbaricolor</name>
    <dbReference type="NCBI Taxonomy" id="68217"/>
    <lineage>
        <taxon>Bacteria</taxon>
        <taxon>Bacillati</taxon>
        <taxon>Actinomycetota</taxon>
        <taxon>Actinomycetes</taxon>
        <taxon>Kitasatosporales</taxon>
        <taxon>Streptomycetaceae</taxon>
        <taxon>Kitasatospora</taxon>
    </lineage>
</organism>
<feature type="domain" description="MoxR-vWA-beta-propeller ternary system" evidence="2">
    <location>
        <begin position="10"/>
        <end position="138"/>
    </location>
</feature>
<dbReference type="Pfam" id="PF19922">
    <property type="entry name" value="bpX6"/>
    <property type="match status" value="1"/>
</dbReference>
<feature type="region of interest" description="Disordered" evidence="1">
    <location>
        <begin position="842"/>
        <end position="880"/>
    </location>
</feature>
<evidence type="ECO:0000256" key="1">
    <source>
        <dbReference type="SAM" id="MobiDB-lite"/>
    </source>
</evidence>
<accession>A0ABZ1WJU2</accession>
<reference evidence="3 4" key="1">
    <citation type="submission" date="2022-10" db="EMBL/GenBank/DDBJ databases">
        <title>The complete genomes of actinobacterial strains from the NBC collection.</title>
        <authorList>
            <person name="Joergensen T.S."/>
            <person name="Alvarez Arevalo M."/>
            <person name="Sterndorff E.B."/>
            <person name="Faurdal D."/>
            <person name="Vuksanovic O."/>
            <person name="Mourched A.-S."/>
            <person name="Charusanti P."/>
            <person name="Shaw S."/>
            <person name="Blin K."/>
            <person name="Weber T."/>
        </authorList>
    </citation>
    <scope>NUCLEOTIDE SEQUENCE [LARGE SCALE GENOMIC DNA]</scope>
    <source>
        <strain evidence="3 4">NBC_01247</strain>
    </source>
</reference>
<keyword evidence="4" id="KW-1185">Reference proteome</keyword>
<protein>
    <submittedName>
        <fullName evidence="3">BpX6 domain-containing protein</fullName>
    </submittedName>
</protein>
<feature type="region of interest" description="Disordered" evidence="1">
    <location>
        <begin position="627"/>
        <end position="647"/>
    </location>
</feature>